<dbReference type="Proteomes" id="UP000694864">
    <property type="component" value="Chromosome 4"/>
</dbReference>
<keyword evidence="6 9" id="KW-0175">Coiled coil</keyword>
<evidence type="ECO:0000256" key="2">
    <source>
        <dbReference type="ARBA" id="ARBA00005498"/>
    </source>
</evidence>
<evidence type="ECO:0000256" key="9">
    <source>
        <dbReference type="SAM" id="Coils"/>
    </source>
</evidence>
<organism evidence="11 12">
    <name type="scientific">Camelina sativa</name>
    <name type="common">False flax</name>
    <name type="synonym">Myagrum sativum</name>
    <dbReference type="NCBI Taxonomy" id="90675"/>
    <lineage>
        <taxon>Eukaryota</taxon>
        <taxon>Viridiplantae</taxon>
        <taxon>Streptophyta</taxon>
        <taxon>Embryophyta</taxon>
        <taxon>Tracheophyta</taxon>
        <taxon>Spermatophyta</taxon>
        <taxon>Magnoliopsida</taxon>
        <taxon>eudicotyledons</taxon>
        <taxon>Gunneridae</taxon>
        <taxon>Pentapetalae</taxon>
        <taxon>rosids</taxon>
        <taxon>malvids</taxon>
        <taxon>Brassicales</taxon>
        <taxon>Brassicaceae</taxon>
        <taxon>Camelineae</taxon>
        <taxon>Camelina</taxon>
    </lineage>
</organism>
<keyword evidence="11" id="KW-1185">Reference proteome</keyword>
<comment type="similarity">
    <text evidence="2">Belongs to the NUF2 family.</text>
</comment>
<evidence type="ECO:0000256" key="8">
    <source>
        <dbReference type="ARBA" id="ARBA00023328"/>
    </source>
</evidence>
<dbReference type="RefSeq" id="XP_010506596.1">
    <property type="nucleotide sequence ID" value="XM_010508294.2"/>
</dbReference>
<evidence type="ECO:0000256" key="3">
    <source>
        <dbReference type="ARBA" id="ARBA00022454"/>
    </source>
</evidence>
<gene>
    <name evidence="12" type="primary">LOC104783178</name>
</gene>
<evidence type="ECO:0000256" key="6">
    <source>
        <dbReference type="ARBA" id="ARBA00023054"/>
    </source>
</evidence>
<dbReference type="InterPro" id="IPR005549">
    <property type="entry name" value="Kinetochore_Nuf2_N"/>
</dbReference>
<accession>A0ABM0YVS6</accession>
<feature type="coiled-coil region" evidence="9">
    <location>
        <begin position="299"/>
        <end position="378"/>
    </location>
</feature>
<dbReference type="PANTHER" id="PTHR48441:SF1">
    <property type="entry name" value="NT-3"/>
    <property type="match status" value="1"/>
</dbReference>
<keyword evidence="3" id="KW-0158">Chromosome</keyword>
<sequence length="442" mass="50749">MSAYEYPRLSRPEIISALKEAQIASITDADFESPTLDFVSELYTRLLIYLDAMKEEEKGQLDFEALQQLENPDHHVTSLQNSDLYCRVKDMLDSVDCPLQINFKDLIRPDPSRTEFFISSLMNYALHRDSKMNKIKEKAEELTLLDEQRKQSEAEIAQLNAEIGEFDEAAERDLPFVQELEASIEELNQTILGLNNQQMSLRATFQQMREKSTQMDNEISKAEFDLVQTVQENANLRSQIVQSPDKLQGALEEKKLVLGDTKKAEHSAMETFQEKAAILEVYEKAFKKISKSSSQLQLINEQVTNAKAVEKELKALKAKLSEDGVYKSLEAKVVERDRIVEQLNESLKQLEKEKAVMFDDWTNQLNNLKVEVESRRREFEARQTDVESVVAVVDDNTAKIKQVRQSGEAKVQQLAAKYEEIVKQFREYTASFDAVLTEAKLR</sequence>
<keyword evidence="8" id="KW-0137">Centromere</keyword>
<dbReference type="Pfam" id="PF03800">
    <property type="entry name" value="Nuf2"/>
    <property type="match status" value="1"/>
</dbReference>
<evidence type="ECO:0000256" key="7">
    <source>
        <dbReference type="ARBA" id="ARBA00023306"/>
    </source>
</evidence>
<dbReference type="Gene3D" id="1.10.418.60">
    <property type="entry name" value="Ncd80 complex, Nuf2 subunit"/>
    <property type="match status" value="1"/>
</dbReference>
<reference evidence="12" key="2">
    <citation type="submission" date="2025-08" db="UniProtKB">
        <authorList>
            <consortium name="RefSeq"/>
        </authorList>
    </citation>
    <scope>IDENTIFICATION</scope>
    <source>
        <tissue evidence="12">Leaf</tissue>
    </source>
</reference>
<evidence type="ECO:0000313" key="11">
    <source>
        <dbReference type="Proteomes" id="UP000694864"/>
    </source>
</evidence>
<feature type="domain" description="Kinetochore protein Nuf2 N-terminal" evidence="10">
    <location>
        <begin position="4"/>
        <end position="142"/>
    </location>
</feature>
<keyword evidence="5" id="KW-0498">Mitosis</keyword>
<evidence type="ECO:0000256" key="4">
    <source>
        <dbReference type="ARBA" id="ARBA00022618"/>
    </source>
</evidence>
<reference evidence="11" key="1">
    <citation type="journal article" date="2014" name="Nat. Commun.">
        <title>The emerging biofuel crop Camelina sativa retains a highly undifferentiated hexaploid genome structure.</title>
        <authorList>
            <person name="Kagale S."/>
            <person name="Koh C."/>
            <person name="Nixon J."/>
            <person name="Bollina V."/>
            <person name="Clarke W.E."/>
            <person name="Tuteja R."/>
            <person name="Spillane C."/>
            <person name="Robinson S.J."/>
            <person name="Links M.G."/>
            <person name="Clarke C."/>
            <person name="Higgins E.E."/>
            <person name="Huebert T."/>
            <person name="Sharpe A.G."/>
            <person name="Parkin I.A."/>
        </authorList>
    </citation>
    <scope>NUCLEOTIDE SEQUENCE [LARGE SCALE GENOMIC DNA]</scope>
    <source>
        <strain evidence="11">cv. DH55</strain>
    </source>
</reference>
<feature type="coiled-coil region" evidence="9">
    <location>
        <begin position="135"/>
        <end position="204"/>
    </location>
</feature>
<evidence type="ECO:0000259" key="10">
    <source>
        <dbReference type="Pfam" id="PF03800"/>
    </source>
</evidence>
<name>A0ABM0YVS6_CAMSA</name>
<comment type="subcellular location">
    <subcellularLocation>
        <location evidence="1">Chromosome</location>
        <location evidence="1">Centromere</location>
    </subcellularLocation>
</comment>
<proteinExistence type="inferred from homology"/>
<keyword evidence="4" id="KW-0132">Cell division</keyword>
<dbReference type="GeneID" id="104783178"/>
<keyword evidence="7" id="KW-0131">Cell cycle</keyword>
<evidence type="ECO:0000256" key="5">
    <source>
        <dbReference type="ARBA" id="ARBA00022776"/>
    </source>
</evidence>
<dbReference type="PANTHER" id="PTHR48441">
    <property type="match status" value="1"/>
</dbReference>
<evidence type="ECO:0000313" key="12">
    <source>
        <dbReference type="RefSeq" id="XP_010506596.1"/>
    </source>
</evidence>
<protein>
    <submittedName>
        <fullName evidence="12">Probable kinetochore protein NUF2</fullName>
    </submittedName>
</protein>
<dbReference type="InterPro" id="IPR038275">
    <property type="entry name" value="Nuf2_N_sf"/>
</dbReference>
<evidence type="ECO:0000256" key="1">
    <source>
        <dbReference type="ARBA" id="ARBA00004584"/>
    </source>
</evidence>